<evidence type="ECO:0000256" key="17">
    <source>
        <dbReference type="ARBA" id="ARBA00023098"/>
    </source>
</evidence>
<evidence type="ECO:0000256" key="23">
    <source>
        <dbReference type="ARBA" id="ARBA00032210"/>
    </source>
</evidence>
<evidence type="ECO:0000256" key="10">
    <source>
        <dbReference type="ARBA" id="ARBA00022692"/>
    </source>
</evidence>
<dbReference type="InterPro" id="IPR018083">
    <property type="entry name" value="Sterol_reductase_CS"/>
</dbReference>
<keyword evidence="11" id="KW-0152">Cholesterol biosynthesis</keyword>
<dbReference type="PANTHER" id="PTHR21257">
    <property type="entry name" value="DELTA(14)-STEROL REDUCTASE"/>
    <property type="match status" value="1"/>
</dbReference>
<evidence type="ECO:0000256" key="26">
    <source>
        <dbReference type="ARBA" id="ARBA00049367"/>
    </source>
</evidence>
<comment type="catalytic activity">
    <reaction evidence="24">
        <text>4,4-dimethyl-8,14-cholestadien-3beta-ol + NADPH + H(+) = 4,4-dimethyl-5alpha-cholest-8-en-3beta-ol + NADP(+)</text>
        <dbReference type="Rhea" id="RHEA:46812"/>
        <dbReference type="ChEBI" id="CHEBI:15378"/>
        <dbReference type="ChEBI" id="CHEBI:57783"/>
        <dbReference type="ChEBI" id="CHEBI:58349"/>
        <dbReference type="ChEBI" id="CHEBI:78904"/>
        <dbReference type="ChEBI" id="CHEBI:87044"/>
    </reaction>
</comment>
<evidence type="ECO:0000256" key="25">
    <source>
        <dbReference type="ARBA" id="ARBA00048712"/>
    </source>
</evidence>
<evidence type="ECO:0000256" key="14">
    <source>
        <dbReference type="ARBA" id="ARBA00022989"/>
    </source>
</evidence>
<comment type="catalytic activity">
    <reaction evidence="25">
        <text>5alpha-cholest-8,14-dien-3beta-ol + NADPH + H(+) = 5alpha-cholest-8-en-3beta-ol + NADP(+)</text>
        <dbReference type="Rhea" id="RHEA:46456"/>
        <dbReference type="ChEBI" id="CHEBI:15378"/>
        <dbReference type="ChEBI" id="CHEBI:16608"/>
        <dbReference type="ChEBI" id="CHEBI:57783"/>
        <dbReference type="ChEBI" id="CHEBI:58349"/>
        <dbReference type="ChEBI" id="CHEBI:86131"/>
    </reaction>
</comment>
<comment type="subcellular location">
    <subcellularLocation>
        <location evidence="2">Cytoplasm</location>
    </subcellularLocation>
    <subcellularLocation>
        <location evidence="1">Endomembrane system</location>
        <topology evidence="1">Multi-pass membrane protein</topology>
    </subcellularLocation>
    <subcellularLocation>
        <location evidence="3">Endoplasmic reticulum membrane</location>
    </subcellularLocation>
</comment>
<evidence type="ECO:0000313" key="30">
    <source>
        <dbReference type="Proteomes" id="UP000085678"/>
    </source>
</evidence>
<evidence type="ECO:0000256" key="18">
    <source>
        <dbReference type="ARBA" id="ARBA00023136"/>
    </source>
</evidence>
<dbReference type="Gene3D" id="2.30.30.140">
    <property type="match status" value="1"/>
</dbReference>
<evidence type="ECO:0000313" key="31">
    <source>
        <dbReference type="RefSeq" id="XP_013389222.1"/>
    </source>
</evidence>
<dbReference type="UniPathway" id="UPA00063"/>
<dbReference type="AlphaFoldDB" id="A0A1S3HT56"/>
<dbReference type="RefSeq" id="XP_013389223.1">
    <property type="nucleotide sequence ID" value="XM_013533769.1"/>
</dbReference>
<keyword evidence="14 28" id="KW-1133">Transmembrane helix</keyword>
<evidence type="ECO:0000313" key="32">
    <source>
        <dbReference type="RefSeq" id="XP_013389223.1"/>
    </source>
</evidence>
<gene>
    <name evidence="31 32 33" type="primary">LOC106157959</name>
</gene>
<keyword evidence="13" id="KW-0752">Steroid biosynthesis</keyword>
<dbReference type="Pfam" id="PF09465">
    <property type="entry name" value="LBR_tudor"/>
    <property type="match status" value="1"/>
</dbReference>
<reference evidence="31 32" key="1">
    <citation type="submission" date="2025-04" db="UniProtKB">
        <authorList>
            <consortium name="RefSeq"/>
        </authorList>
    </citation>
    <scope>IDENTIFICATION</scope>
    <source>
        <tissue evidence="31 32">Gonads</tissue>
    </source>
</reference>
<keyword evidence="18 28" id="KW-0472">Membrane</keyword>
<feature type="transmembrane region" description="Helical" evidence="28">
    <location>
        <begin position="414"/>
        <end position="436"/>
    </location>
</feature>
<feature type="region of interest" description="Disordered" evidence="27">
    <location>
        <begin position="54"/>
        <end position="165"/>
    </location>
</feature>
<dbReference type="GO" id="GO:0050613">
    <property type="term" value="F:Delta14-sterol reductase activity"/>
    <property type="evidence" value="ECO:0007669"/>
    <property type="project" value="UniProtKB-EC"/>
</dbReference>
<comment type="similarity">
    <text evidence="5">Belongs to the ERG4/ERG24 family.</text>
</comment>
<evidence type="ECO:0000256" key="9">
    <source>
        <dbReference type="ARBA" id="ARBA00022548"/>
    </source>
</evidence>
<evidence type="ECO:0000256" key="4">
    <source>
        <dbReference type="ARBA" id="ARBA00004770"/>
    </source>
</evidence>
<evidence type="ECO:0000256" key="15">
    <source>
        <dbReference type="ARBA" id="ARBA00023002"/>
    </source>
</evidence>
<dbReference type="GeneID" id="106157959"/>
<protein>
    <recommendedName>
        <fullName evidence="6">Delta(14)-sterol reductase</fullName>
        <ecNumber evidence="6">1.3.1.70</ecNumber>
    </recommendedName>
    <alternativeName>
        <fullName evidence="23">3-beta-hydroxysterol Delta (14)-reductase</fullName>
    </alternativeName>
    <alternativeName>
        <fullName evidence="21">C-14 sterol reductase</fullName>
    </alternativeName>
    <alternativeName>
        <fullName evidence="22">Sterol C14-reductase</fullName>
    </alternativeName>
</protein>
<dbReference type="STRING" id="7574.A0A1S3HT56"/>
<dbReference type="SUPFAM" id="SSF63748">
    <property type="entry name" value="Tudor/PWWP/MBT"/>
    <property type="match status" value="1"/>
</dbReference>
<keyword evidence="8" id="KW-0444">Lipid biosynthesis</keyword>
<dbReference type="PROSITE" id="PS01018">
    <property type="entry name" value="STEROL_REDUCT_2"/>
    <property type="match status" value="1"/>
</dbReference>
<evidence type="ECO:0000256" key="11">
    <source>
        <dbReference type="ARBA" id="ARBA00022778"/>
    </source>
</evidence>
<keyword evidence="15" id="KW-0560">Oxidoreductase</keyword>
<evidence type="ECO:0000256" key="27">
    <source>
        <dbReference type="SAM" id="MobiDB-lite"/>
    </source>
</evidence>
<dbReference type="EC" id="1.3.1.70" evidence="6"/>
<dbReference type="GO" id="GO:0006695">
    <property type="term" value="P:cholesterol biosynthetic process"/>
    <property type="evidence" value="ECO:0007669"/>
    <property type="project" value="UniProtKB-UniPathway"/>
</dbReference>
<feature type="transmembrane region" description="Helical" evidence="28">
    <location>
        <begin position="448"/>
        <end position="467"/>
    </location>
</feature>
<feature type="transmembrane region" description="Helical" evidence="28">
    <location>
        <begin position="176"/>
        <end position="196"/>
    </location>
</feature>
<dbReference type="PROSITE" id="PS01017">
    <property type="entry name" value="STEROL_REDUCT_1"/>
    <property type="match status" value="1"/>
</dbReference>
<dbReference type="OrthoDB" id="5326588at2759"/>
<dbReference type="Pfam" id="PF01222">
    <property type="entry name" value="ERG4_ERG24"/>
    <property type="match status" value="1"/>
</dbReference>
<comment type="catalytic activity">
    <reaction evidence="26">
        <text>4,4-dimethyl-5alpha-cholesta-8,24-dien-3beta-ol + NADP(+) = 4,4-dimethyl-5alpha-cholesta-8,14,24-trien-3beta-ol + NADPH + H(+)</text>
        <dbReference type="Rhea" id="RHEA:18561"/>
        <dbReference type="ChEBI" id="CHEBI:15378"/>
        <dbReference type="ChEBI" id="CHEBI:17813"/>
        <dbReference type="ChEBI" id="CHEBI:18364"/>
        <dbReference type="ChEBI" id="CHEBI:57783"/>
        <dbReference type="ChEBI" id="CHEBI:58349"/>
        <dbReference type="EC" id="1.3.1.70"/>
    </reaction>
</comment>
<evidence type="ECO:0000256" key="6">
    <source>
        <dbReference type="ARBA" id="ARBA00012413"/>
    </source>
</evidence>
<feature type="transmembrane region" description="Helical" evidence="28">
    <location>
        <begin position="534"/>
        <end position="552"/>
    </location>
</feature>
<feature type="compositionally biased region" description="Basic and acidic residues" evidence="27">
    <location>
        <begin position="139"/>
        <end position="150"/>
    </location>
</feature>
<evidence type="ECO:0000256" key="13">
    <source>
        <dbReference type="ARBA" id="ARBA00022955"/>
    </source>
</evidence>
<evidence type="ECO:0000256" key="8">
    <source>
        <dbReference type="ARBA" id="ARBA00022516"/>
    </source>
</evidence>
<evidence type="ECO:0000313" key="33">
    <source>
        <dbReference type="RefSeq" id="XP_013389224.1"/>
    </source>
</evidence>
<sequence>MSSPQKSRLHDVGDEVYAKWPGSNLWFRAKVLNNKDGRYTVRYMEGTEETISQKHISAMSNFTRSSRSRSRSRSRGRSPGRKSKASPSRKAKQSPSPARKPRSSSKSRSSSKTRAAATPSTPTRQSARLAEKQTNGPEEVEKKPEMERKPSPARPAVATPVADKPVADKPVADSEFGGPVGAFFCIVLLPATVYVINIMCTEKSCTLAIPSIPKKLSNYFDSKAVMIGLGWFVFQVVLAVLPVGKVVSGQPVKGLQRLQYRCNGFIALMVSLVALGVGQAYFKVDLSTVHTLWLQLITTAIVFSVVLSLVLYIRARSAKPNALAFAASGNAIYDFWMGRELNPRIGSFDWKFFCELRPGLIGWVAINMCFLAEAYGSKSGWPNYPLIMVCGFQLLYVADALWSEEAILTTMDIIHEGFGFMLCFGDLAWVPFLYSLQPRFLLEHPQSLPWWALSAVALLNMIGFLIFRGSNSQKNMFRKNPYDPALAHLESMPTNVPGKRLLVSGWWGLCRHPNYLGDLIIGLAWSLPCGFSSLLPYFYPIYFFILLVHRAMRDDAMCRKKYGAHWDHYCERVKYVIIPYVY</sequence>
<dbReference type="FunFam" id="1.20.120.1630:FF:000001">
    <property type="entry name" value="delta(14)-sterol reductase isoform X1"/>
    <property type="match status" value="1"/>
</dbReference>
<dbReference type="PANTHER" id="PTHR21257:SF52">
    <property type="entry name" value="DELTA(14)-STEROL REDUCTASE TM7SF2"/>
    <property type="match status" value="1"/>
</dbReference>
<comment type="pathway">
    <text evidence="4">Steroid biosynthesis; cholesterol biosynthesis.</text>
</comment>
<feature type="compositionally biased region" description="Low complexity" evidence="27">
    <location>
        <begin position="112"/>
        <end position="127"/>
    </location>
</feature>
<dbReference type="KEGG" id="lak:106157959"/>
<feature type="transmembrane region" description="Helical" evidence="28">
    <location>
        <begin position="294"/>
        <end position="313"/>
    </location>
</feature>
<feature type="transmembrane region" description="Helical" evidence="28">
    <location>
        <begin position="264"/>
        <end position="282"/>
    </location>
</feature>
<proteinExistence type="inferred from homology"/>
<keyword evidence="19" id="KW-1207">Sterol metabolism</keyword>
<evidence type="ECO:0000256" key="7">
    <source>
        <dbReference type="ARBA" id="ARBA00022490"/>
    </source>
</evidence>
<evidence type="ECO:0000256" key="21">
    <source>
        <dbReference type="ARBA" id="ARBA00030165"/>
    </source>
</evidence>
<feature type="transmembrane region" description="Helical" evidence="28">
    <location>
        <begin position="383"/>
        <end position="402"/>
    </location>
</feature>
<dbReference type="CDD" id="cd20381">
    <property type="entry name" value="Tudor_LBR"/>
    <property type="match status" value="1"/>
</dbReference>
<dbReference type="InterPro" id="IPR019023">
    <property type="entry name" value="Lamin-B_rcpt_of_tudor"/>
</dbReference>
<evidence type="ECO:0000256" key="19">
    <source>
        <dbReference type="ARBA" id="ARBA00023166"/>
    </source>
</evidence>
<evidence type="ECO:0000259" key="29">
    <source>
        <dbReference type="Pfam" id="PF09465"/>
    </source>
</evidence>
<keyword evidence="16" id="KW-0756">Sterol biosynthesis</keyword>
<evidence type="ECO:0000256" key="28">
    <source>
        <dbReference type="SAM" id="Phobius"/>
    </source>
</evidence>
<evidence type="ECO:0000256" key="24">
    <source>
        <dbReference type="ARBA" id="ARBA00048100"/>
    </source>
</evidence>
<keyword evidence="17" id="KW-0443">Lipid metabolism</keyword>
<keyword evidence="7" id="KW-0963">Cytoplasm</keyword>
<dbReference type="RefSeq" id="XP_013389222.1">
    <property type="nucleotide sequence ID" value="XM_013533768.1"/>
</dbReference>
<name>A0A1S3HT56_LINAN</name>
<feature type="domain" description="Lamin-B receptor of TUDOR" evidence="29">
    <location>
        <begin position="10"/>
        <end position="52"/>
    </location>
</feature>
<evidence type="ECO:0000256" key="2">
    <source>
        <dbReference type="ARBA" id="ARBA00004496"/>
    </source>
</evidence>
<feature type="transmembrane region" description="Helical" evidence="28">
    <location>
        <begin position="224"/>
        <end position="243"/>
    </location>
</feature>
<dbReference type="Proteomes" id="UP000085678">
    <property type="component" value="Unplaced"/>
</dbReference>
<dbReference type="RefSeq" id="XP_013389224.1">
    <property type="nucleotide sequence ID" value="XM_013533770.2"/>
</dbReference>
<evidence type="ECO:0000256" key="5">
    <source>
        <dbReference type="ARBA" id="ARBA00005402"/>
    </source>
</evidence>
<accession>A0A1S3HT56</accession>
<dbReference type="InterPro" id="IPR001171">
    <property type="entry name" value="ERG24_DHCR-like"/>
</dbReference>
<evidence type="ECO:0000256" key="20">
    <source>
        <dbReference type="ARBA" id="ARBA00023221"/>
    </source>
</evidence>
<organism evidence="30 31">
    <name type="scientific">Lingula anatina</name>
    <name type="common">Brachiopod</name>
    <name type="synonym">Lingula unguis</name>
    <dbReference type="NCBI Taxonomy" id="7574"/>
    <lineage>
        <taxon>Eukaryota</taxon>
        <taxon>Metazoa</taxon>
        <taxon>Spiralia</taxon>
        <taxon>Lophotrochozoa</taxon>
        <taxon>Brachiopoda</taxon>
        <taxon>Linguliformea</taxon>
        <taxon>Lingulata</taxon>
        <taxon>Lingulida</taxon>
        <taxon>Linguloidea</taxon>
        <taxon>Lingulidae</taxon>
        <taxon>Lingula</taxon>
    </lineage>
</organism>
<keyword evidence="20" id="KW-0753">Steroid metabolism</keyword>
<feature type="compositionally biased region" description="Basic residues" evidence="27">
    <location>
        <begin position="99"/>
        <end position="111"/>
    </location>
</feature>
<dbReference type="Gene3D" id="1.20.120.1630">
    <property type="match status" value="1"/>
</dbReference>
<evidence type="ECO:0000256" key="16">
    <source>
        <dbReference type="ARBA" id="ARBA00023011"/>
    </source>
</evidence>
<keyword evidence="9" id="KW-0153">Cholesterol metabolism</keyword>
<evidence type="ECO:0000256" key="3">
    <source>
        <dbReference type="ARBA" id="ARBA00004586"/>
    </source>
</evidence>
<evidence type="ECO:0000256" key="1">
    <source>
        <dbReference type="ARBA" id="ARBA00004127"/>
    </source>
</evidence>
<evidence type="ECO:0000256" key="12">
    <source>
        <dbReference type="ARBA" id="ARBA00022824"/>
    </source>
</evidence>
<feature type="compositionally biased region" description="Basic residues" evidence="27">
    <location>
        <begin position="66"/>
        <end position="92"/>
    </location>
</feature>
<dbReference type="GO" id="GO:0005789">
    <property type="term" value="C:endoplasmic reticulum membrane"/>
    <property type="evidence" value="ECO:0007669"/>
    <property type="project" value="UniProtKB-SubCell"/>
</dbReference>
<keyword evidence="30" id="KW-1185">Reference proteome</keyword>
<dbReference type="GO" id="GO:0005637">
    <property type="term" value="C:nuclear inner membrane"/>
    <property type="evidence" value="ECO:0007669"/>
    <property type="project" value="TreeGrafter"/>
</dbReference>
<feature type="compositionally biased region" description="Polar residues" evidence="27">
    <location>
        <begin position="54"/>
        <end position="63"/>
    </location>
</feature>
<keyword evidence="12" id="KW-0256">Endoplasmic reticulum</keyword>
<evidence type="ECO:0000256" key="22">
    <source>
        <dbReference type="ARBA" id="ARBA00031227"/>
    </source>
</evidence>
<keyword evidence="10 28" id="KW-0812">Transmembrane</keyword>